<reference evidence="3 4" key="1">
    <citation type="journal article" date="2012" name="Science">
        <title>The Paleozoic origin of enzymatic lignin decomposition reconstructed from 31 fungal genomes.</title>
        <authorList>
            <person name="Floudas D."/>
            <person name="Binder M."/>
            <person name="Riley R."/>
            <person name="Barry K."/>
            <person name="Blanchette R.A."/>
            <person name="Henrissat B."/>
            <person name="Martinez A.T."/>
            <person name="Otillar R."/>
            <person name="Spatafora J.W."/>
            <person name="Yadav J.S."/>
            <person name="Aerts A."/>
            <person name="Benoit I."/>
            <person name="Boyd A."/>
            <person name="Carlson A."/>
            <person name="Copeland A."/>
            <person name="Coutinho P.M."/>
            <person name="de Vries R.P."/>
            <person name="Ferreira P."/>
            <person name="Findley K."/>
            <person name="Foster B."/>
            <person name="Gaskell J."/>
            <person name="Glotzer D."/>
            <person name="Gorecki P."/>
            <person name="Heitman J."/>
            <person name="Hesse C."/>
            <person name="Hori C."/>
            <person name="Igarashi K."/>
            <person name="Jurgens J.A."/>
            <person name="Kallen N."/>
            <person name="Kersten P."/>
            <person name="Kohler A."/>
            <person name="Kuees U."/>
            <person name="Kumar T.K.A."/>
            <person name="Kuo A."/>
            <person name="LaButti K."/>
            <person name="Larrondo L.F."/>
            <person name="Lindquist E."/>
            <person name="Ling A."/>
            <person name="Lombard V."/>
            <person name="Lucas S."/>
            <person name="Lundell T."/>
            <person name="Martin R."/>
            <person name="McLaughlin D.J."/>
            <person name="Morgenstern I."/>
            <person name="Morin E."/>
            <person name="Murat C."/>
            <person name="Nagy L.G."/>
            <person name="Nolan M."/>
            <person name="Ohm R.A."/>
            <person name="Patyshakuliyeva A."/>
            <person name="Rokas A."/>
            <person name="Ruiz-Duenas F.J."/>
            <person name="Sabat G."/>
            <person name="Salamov A."/>
            <person name="Samejima M."/>
            <person name="Schmutz J."/>
            <person name="Slot J.C."/>
            <person name="St John F."/>
            <person name="Stenlid J."/>
            <person name="Sun H."/>
            <person name="Sun S."/>
            <person name="Syed K."/>
            <person name="Tsang A."/>
            <person name="Wiebenga A."/>
            <person name="Young D."/>
            <person name="Pisabarro A."/>
            <person name="Eastwood D.C."/>
            <person name="Martin F."/>
            <person name="Cullen D."/>
            <person name="Grigoriev I.V."/>
            <person name="Hibbett D.S."/>
        </authorList>
    </citation>
    <scope>NUCLEOTIDE SEQUENCE [LARGE SCALE GENOMIC DNA]</scope>
    <source>
        <strain evidence="3 4">MD-104</strain>
    </source>
</reference>
<keyword evidence="2" id="KW-0812">Transmembrane</keyword>
<feature type="transmembrane region" description="Helical" evidence="2">
    <location>
        <begin position="206"/>
        <end position="226"/>
    </location>
</feature>
<dbReference type="OrthoDB" id="3364069at2759"/>
<feature type="transmembrane region" description="Helical" evidence="2">
    <location>
        <begin position="333"/>
        <end position="351"/>
    </location>
</feature>
<accession>A0A2H3JLS5</accession>
<evidence type="ECO:0000256" key="2">
    <source>
        <dbReference type="SAM" id="Phobius"/>
    </source>
</evidence>
<keyword evidence="4" id="KW-1185">Reference proteome</keyword>
<feature type="region of interest" description="Disordered" evidence="1">
    <location>
        <begin position="1"/>
        <end position="45"/>
    </location>
</feature>
<dbReference type="OMA" id="VHTTAYV"/>
<dbReference type="AlphaFoldDB" id="A0A2H3JLS5"/>
<keyword evidence="2" id="KW-1133">Transmembrane helix</keyword>
<gene>
    <name evidence="3" type="ORF">WOLCODRAFT_25751</name>
</gene>
<evidence type="ECO:0000313" key="4">
    <source>
        <dbReference type="Proteomes" id="UP000218811"/>
    </source>
</evidence>
<dbReference type="STRING" id="742152.A0A2H3JLS5"/>
<keyword evidence="2" id="KW-0472">Membrane</keyword>
<dbReference type="EMBL" id="KB468135">
    <property type="protein sequence ID" value="PCH43150.1"/>
    <property type="molecule type" value="Genomic_DNA"/>
</dbReference>
<feature type="transmembrane region" description="Helical" evidence="2">
    <location>
        <begin position="131"/>
        <end position="152"/>
    </location>
</feature>
<feature type="transmembrane region" description="Helical" evidence="2">
    <location>
        <begin position="85"/>
        <end position="111"/>
    </location>
</feature>
<organism evidence="3 4">
    <name type="scientific">Wolfiporia cocos (strain MD-104)</name>
    <name type="common">Brown rot fungus</name>
    <dbReference type="NCBI Taxonomy" id="742152"/>
    <lineage>
        <taxon>Eukaryota</taxon>
        <taxon>Fungi</taxon>
        <taxon>Dikarya</taxon>
        <taxon>Basidiomycota</taxon>
        <taxon>Agaricomycotina</taxon>
        <taxon>Agaricomycetes</taxon>
        <taxon>Polyporales</taxon>
        <taxon>Phaeolaceae</taxon>
        <taxon>Wolfiporia</taxon>
    </lineage>
</organism>
<feature type="transmembrane region" description="Helical" evidence="2">
    <location>
        <begin position="371"/>
        <end position="391"/>
    </location>
</feature>
<sequence>MDRRPLLALPPKQSFGTVPPAQTYGYGTTQGASSARGSPEQHRRNSLLAEVPEEVGFADTDIEEEELELELEERGYYIGSYKRKVALYSLVPISSIFVFVILAVAPSLIWRPDQPSPPAHTRSFSSPLPELLVTIALWSLSYLLRMPIYNLASAVFPIPLLQSLLFNTVYVLLSQLLRLSAVPILHIRYEMQYPLPTWRDPAFHRVWWVALGWALADVTVGIAQGYEQLALYRDAMVPEAHARDVLMRWRYAYEGAQTRRSQISPDEALRMSPRSLHENEDLDGTRKSEAALRLAVDQDFEQLVRLKDREELEDIYGIPPIKIPVFVSCLQRLDAFVLSLGMTLIVSAAYLRAPLAFPDGKSLPPIYTNSALAAAFPLIIVVHLVLALLHTPPVLARVGVHTTAYVGLLVGLGSVFTGLGLWGALS</sequence>
<feature type="compositionally biased region" description="Polar residues" evidence="1">
    <location>
        <begin position="25"/>
        <end position="36"/>
    </location>
</feature>
<evidence type="ECO:0000313" key="3">
    <source>
        <dbReference type="EMBL" id="PCH43150.1"/>
    </source>
</evidence>
<name>A0A2H3JLS5_WOLCO</name>
<dbReference type="Proteomes" id="UP000218811">
    <property type="component" value="Unassembled WGS sequence"/>
</dbReference>
<evidence type="ECO:0000256" key="1">
    <source>
        <dbReference type="SAM" id="MobiDB-lite"/>
    </source>
</evidence>
<feature type="transmembrane region" description="Helical" evidence="2">
    <location>
        <begin position="403"/>
        <end position="425"/>
    </location>
</feature>
<protein>
    <submittedName>
        <fullName evidence="3">Uncharacterized protein</fullName>
    </submittedName>
</protein>
<proteinExistence type="predicted"/>